<feature type="signal peptide" evidence="2">
    <location>
        <begin position="1"/>
        <end position="20"/>
    </location>
</feature>
<feature type="region of interest" description="Disordered" evidence="1">
    <location>
        <begin position="81"/>
        <end position="118"/>
    </location>
</feature>
<gene>
    <name evidence="3" type="ORF">JR050_18865</name>
</gene>
<proteinExistence type="predicted"/>
<name>A0ABS2DMM5_9BACI</name>
<keyword evidence="4" id="KW-1185">Reference proteome</keyword>
<dbReference type="Pfam" id="PF09580">
    <property type="entry name" value="Spore_YhcN_YlaJ"/>
    <property type="match status" value="1"/>
</dbReference>
<reference evidence="3 4" key="1">
    <citation type="submission" date="2021-02" db="EMBL/GenBank/DDBJ databases">
        <title>Bacillus sp. RD4P76, an endophyte from a halophyte.</title>
        <authorList>
            <person name="Sun J.-Q."/>
        </authorList>
    </citation>
    <scope>NUCLEOTIDE SEQUENCE [LARGE SCALE GENOMIC DNA]</scope>
    <source>
        <strain evidence="3 4">RD4P76</strain>
    </source>
</reference>
<dbReference type="EMBL" id="JAFELM010000044">
    <property type="protein sequence ID" value="MBM6619727.1"/>
    <property type="molecule type" value="Genomic_DNA"/>
</dbReference>
<sequence length="305" mass="33660">MNKKVLYTLSTAFLLSGLTACNNGTDEGAMGNRNNDTVRPIGYYSDENVNRSYGRSYGNDNGNAILPERDNDGPITEMLDRNNGNNNGTFGRGVGNNTGNRDNGTNGNNGNNRNNGIFGRDVRNNIGTRDDGVIDNSANGNNRGTGTNYGTTGRNVNTRDNTTLPNNHHFSRGDYNYHGQMAGRDNNARSSYTNNYNGGLAEQISNRVEKVNNVDDVRTIVNGDEILVAVDTNDRNNRQVETQVKNAVRELTKGKDVRVVTDENIFTRARNIDNELRDGGPTDNLDADVRDMFRELRNDVNDAIR</sequence>
<evidence type="ECO:0000313" key="4">
    <source>
        <dbReference type="Proteomes" id="UP001518925"/>
    </source>
</evidence>
<dbReference type="Proteomes" id="UP001518925">
    <property type="component" value="Unassembled WGS sequence"/>
</dbReference>
<organism evidence="3 4">
    <name type="scientific">Bacillus suaedaesalsae</name>
    <dbReference type="NCBI Taxonomy" id="2810349"/>
    <lineage>
        <taxon>Bacteria</taxon>
        <taxon>Bacillati</taxon>
        <taxon>Bacillota</taxon>
        <taxon>Bacilli</taxon>
        <taxon>Bacillales</taxon>
        <taxon>Bacillaceae</taxon>
        <taxon>Bacillus</taxon>
    </lineage>
</organism>
<keyword evidence="2" id="KW-0732">Signal</keyword>
<feature type="compositionally biased region" description="Low complexity" evidence="1">
    <location>
        <begin position="97"/>
        <end position="116"/>
    </location>
</feature>
<feature type="region of interest" description="Disordered" evidence="1">
    <location>
        <begin position="130"/>
        <end position="168"/>
    </location>
</feature>
<keyword evidence="3" id="KW-0449">Lipoprotein</keyword>
<evidence type="ECO:0000313" key="3">
    <source>
        <dbReference type="EMBL" id="MBM6619727.1"/>
    </source>
</evidence>
<feature type="chain" id="PRO_5045680780" evidence="2">
    <location>
        <begin position="21"/>
        <end position="305"/>
    </location>
</feature>
<protein>
    <submittedName>
        <fullName evidence="3">YhcN/YlaJ family sporulation lipoprotein</fullName>
    </submittedName>
</protein>
<evidence type="ECO:0000256" key="1">
    <source>
        <dbReference type="SAM" id="MobiDB-lite"/>
    </source>
</evidence>
<dbReference type="InterPro" id="IPR019076">
    <property type="entry name" value="Spore_lipoprot_YhcN/YlaJ-like"/>
</dbReference>
<evidence type="ECO:0000256" key="2">
    <source>
        <dbReference type="SAM" id="SignalP"/>
    </source>
</evidence>
<feature type="compositionally biased region" description="Low complexity" evidence="1">
    <location>
        <begin position="139"/>
        <end position="159"/>
    </location>
</feature>
<accession>A0ABS2DMM5</accession>
<dbReference type="RefSeq" id="WP_204205212.1">
    <property type="nucleotide sequence ID" value="NZ_JAFELM010000044.1"/>
</dbReference>
<dbReference type="PROSITE" id="PS51257">
    <property type="entry name" value="PROKAR_LIPOPROTEIN"/>
    <property type="match status" value="1"/>
</dbReference>
<comment type="caution">
    <text evidence="3">The sequence shown here is derived from an EMBL/GenBank/DDBJ whole genome shotgun (WGS) entry which is preliminary data.</text>
</comment>